<evidence type="ECO:0000256" key="1">
    <source>
        <dbReference type="ARBA" id="ARBA00022737"/>
    </source>
</evidence>
<reference evidence="5 6" key="1">
    <citation type="journal article" date="2015" name="Int. J. Syst. Evol. Microbiol.">
        <title>Flavisolibacter ginsenosidimutans sp. nov., with ginsenoside-converting activity isolated from soil used for cultivating ginseng.</title>
        <authorList>
            <person name="Zhao Y."/>
            <person name="Liu Q."/>
            <person name="Kang M.S."/>
            <person name="Jin F."/>
            <person name="Yu H."/>
            <person name="Im W.T."/>
        </authorList>
    </citation>
    <scope>NUCLEOTIDE SEQUENCE [LARGE SCALE GENOMIC DNA]</scope>
    <source>
        <strain evidence="5 6">Gsoil 636</strain>
    </source>
</reference>
<keyword evidence="2" id="KW-0802">TPR repeat</keyword>
<dbReference type="PANTHER" id="PTHR44858">
    <property type="entry name" value="TETRATRICOPEPTIDE REPEAT PROTEIN 6"/>
    <property type="match status" value="1"/>
</dbReference>
<feature type="region of interest" description="Disordered" evidence="3">
    <location>
        <begin position="529"/>
        <end position="566"/>
    </location>
</feature>
<dbReference type="Proteomes" id="UP000321204">
    <property type="component" value="Chromosome"/>
</dbReference>
<dbReference type="KEGG" id="fgg:FSB75_11795"/>
<dbReference type="SMART" id="SM00028">
    <property type="entry name" value="TPR"/>
    <property type="match status" value="5"/>
</dbReference>
<dbReference type="Gene3D" id="1.25.40.10">
    <property type="entry name" value="Tetratricopeptide repeat domain"/>
    <property type="match status" value="3"/>
</dbReference>
<dbReference type="SUPFAM" id="SSF81901">
    <property type="entry name" value="HCP-like"/>
    <property type="match status" value="1"/>
</dbReference>
<protein>
    <submittedName>
        <fullName evidence="5">Tetratricopeptide repeat protein</fullName>
    </submittedName>
</protein>
<dbReference type="AlphaFoldDB" id="A0A5B8UIP6"/>
<keyword evidence="6" id="KW-1185">Reference proteome</keyword>
<organism evidence="5 6">
    <name type="scientific">Flavisolibacter ginsenosidimutans</name>
    <dbReference type="NCBI Taxonomy" id="661481"/>
    <lineage>
        <taxon>Bacteria</taxon>
        <taxon>Pseudomonadati</taxon>
        <taxon>Bacteroidota</taxon>
        <taxon>Chitinophagia</taxon>
        <taxon>Chitinophagales</taxon>
        <taxon>Chitinophagaceae</taxon>
        <taxon>Flavisolibacter</taxon>
    </lineage>
</organism>
<evidence type="ECO:0000256" key="3">
    <source>
        <dbReference type="SAM" id="MobiDB-lite"/>
    </source>
</evidence>
<dbReference type="EMBL" id="CP042433">
    <property type="protein sequence ID" value="QEC56547.1"/>
    <property type="molecule type" value="Genomic_DNA"/>
</dbReference>
<evidence type="ECO:0000313" key="5">
    <source>
        <dbReference type="EMBL" id="QEC56547.1"/>
    </source>
</evidence>
<evidence type="ECO:0000313" key="6">
    <source>
        <dbReference type="Proteomes" id="UP000321204"/>
    </source>
</evidence>
<evidence type="ECO:0000256" key="2">
    <source>
        <dbReference type="ARBA" id="ARBA00022803"/>
    </source>
</evidence>
<dbReference type="PANTHER" id="PTHR44858:SF1">
    <property type="entry name" value="UDP-N-ACETYLGLUCOSAMINE--PEPTIDE N-ACETYLGLUCOSAMINYLTRANSFERASE SPINDLY-RELATED"/>
    <property type="match status" value="1"/>
</dbReference>
<dbReference type="SUPFAM" id="SSF48452">
    <property type="entry name" value="TPR-like"/>
    <property type="match status" value="1"/>
</dbReference>
<keyword evidence="4" id="KW-0732">Signal</keyword>
<dbReference type="OrthoDB" id="638548at2"/>
<sequence length="566" mass="61505">MKKSAVVFLFAALFSISAMAQSVQEGVSNWYAERYQSARSIFEKLIAANPNNLEAVYWLGQTLLGQGDVAGAKALYQKTLSTNGNAPWILAGMGQIDLMEGRAAEARAKFDAALAGSKGKKGNDPSILTAVARANVQPYSDDKKVGDLDYAIAKLNEAAQLAPNNADLFVVLGNAYRKKHQGGDAVQAYRKAGTFAPALYRTASIYQSQQNWDAVLEYLNSTIAADPKFAPAYETLYAYSITEKRDPEAADKWGKLYVSNSDPSADNDYILASTAYVRKDFQGAINIANKILQATNNNPKARVYRLLAYAYQDLKDTAKACDYSNRFLTRAAATNDELLANDYLLHATTCGIGNPVIVQQDIAKALQIDTARSQQVSLLNKFITSARAAGQRDLEANLMLTSAHLRGQATPAELFYIGTLFYYTKNFQTSDSVLTAYITAAPDSLQGYYWRGLTRLGIDTASTQGLAVPDFEKTVQLAEADKVRFKPQGTQASQLLTIYQANVKHDKAAALAAVAKGLEFDPTNETLLGIQRQLSGGKTTPPPAKTETKTKTSADSTKTKTKTKGK</sequence>
<name>A0A5B8UIP6_9BACT</name>
<dbReference type="InterPro" id="IPR050498">
    <property type="entry name" value="Ycf3"/>
</dbReference>
<feature type="chain" id="PRO_5022923312" evidence="4">
    <location>
        <begin position="21"/>
        <end position="566"/>
    </location>
</feature>
<gene>
    <name evidence="5" type="ORF">FSB75_11795</name>
</gene>
<accession>A0A5B8UIP6</accession>
<proteinExistence type="predicted"/>
<keyword evidence="1" id="KW-0677">Repeat</keyword>
<dbReference type="RefSeq" id="WP_146787496.1">
    <property type="nucleotide sequence ID" value="NZ_BAABIO010000001.1"/>
</dbReference>
<dbReference type="InterPro" id="IPR019734">
    <property type="entry name" value="TPR_rpt"/>
</dbReference>
<dbReference type="Pfam" id="PF14559">
    <property type="entry name" value="TPR_19"/>
    <property type="match status" value="1"/>
</dbReference>
<feature type="signal peptide" evidence="4">
    <location>
        <begin position="1"/>
        <end position="20"/>
    </location>
</feature>
<evidence type="ECO:0000256" key="4">
    <source>
        <dbReference type="SAM" id="SignalP"/>
    </source>
</evidence>
<dbReference type="InterPro" id="IPR011990">
    <property type="entry name" value="TPR-like_helical_dom_sf"/>
</dbReference>